<dbReference type="AlphaFoldDB" id="A0A0M3ISE6"/>
<evidence type="ECO:0000313" key="2">
    <source>
        <dbReference type="Proteomes" id="UP000036681"/>
    </source>
</evidence>
<evidence type="ECO:0000313" key="3">
    <source>
        <dbReference type="WBParaSite" id="ALUE_0002167401-mRNA-1"/>
    </source>
</evidence>
<sequence>MWAEEFSVQKWSLQLVTVTHEFPRSSRPPGIEIARIGEAELKEHAEGTSRIGGSDETSIANGEAPAAVVASLSGLDTIKDGETTVSSKGPVGPPRDFARSIDSASSMPSPRTGGIRNHENALASPESQFAEASPSTPVWFEKKPLESWSFPAVFFHSSSFGSSKELRYGLC</sequence>
<feature type="region of interest" description="Disordered" evidence="1">
    <location>
        <begin position="79"/>
        <end position="118"/>
    </location>
</feature>
<dbReference type="WBParaSite" id="ALUE_0002167401-mRNA-1">
    <property type="protein sequence ID" value="ALUE_0002167401-mRNA-1"/>
    <property type="gene ID" value="ALUE_0002167401"/>
</dbReference>
<dbReference type="Proteomes" id="UP000036681">
    <property type="component" value="Unplaced"/>
</dbReference>
<organism evidence="2 3">
    <name type="scientific">Ascaris lumbricoides</name>
    <name type="common">Giant roundworm</name>
    <dbReference type="NCBI Taxonomy" id="6252"/>
    <lineage>
        <taxon>Eukaryota</taxon>
        <taxon>Metazoa</taxon>
        <taxon>Ecdysozoa</taxon>
        <taxon>Nematoda</taxon>
        <taxon>Chromadorea</taxon>
        <taxon>Rhabditida</taxon>
        <taxon>Spirurina</taxon>
        <taxon>Ascaridomorpha</taxon>
        <taxon>Ascaridoidea</taxon>
        <taxon>Ascarididae</taxon>
        <taxon>Ascaris</taxon>
    </lineage>
</organism>
<proteinExistence type="predicted"/>
<evidence type="ECO:0000256" key="1">
    <source>
        <dbReference type="SAM" id="MobiDB-lite"/>
    </source>
</evidence>
<reference evidence="3" key="1">
    <citation type="submission" date="2017-02" db="UniProtKB">
        <authorList>
            <consortium name="WormBaseParasite"/>
        </authorList>
    </citation>
    <scope>IDENTIFICATION</scope>
</reference>
<protein>
    <submittedName>
        <fullName evidence="3">Uncharacterized protein</fullName>
    </submittedName>
</protein>
<keyword evidence="2" id="KW-1185">Reference proteome</keyword>
<accession>A0A0M3ISE6</accession>
<name>A0A0M3ISE6_ASCLU</name>
<feature type="region of interest" description="Disordered" evidence="1">
    <location>
        <begin position="44"/>
        <end position="65"/>
    </location>
</feature>